<evidence type="ECO:0000313" key="2">
    <source>
        <dbReference type="Proteomes" id="UP001589894"/>
    </source>
</evidence>
<accession>A0ABV6P831</accession>
<evidence type="ECO:0000313" key="1">
    <source>
        <dbReference type="EMBL" id="MFC0568403.1"/>
    </source>
</evidence>
<comment type="caution">
    <text evidence="1">The sequence shown here is derived from an EMBL/GenBank/DDBJ whole genome shotgun (WGS) entry which is preliminary data.</text>
</comment>
<dbReference type="CDD" id="cd04301">
    <property type="entry name" value="NAT_SF"/>
    <property type="match status" value="1"/>
</dbReference>
<dbReference type="SUPFAM" id="SSF55729">
    <property type="entry name" value="Acyl-CoA N-acyltransferases (Nat)"/>
    <property type="match status" value="1"/>
</dbReference>
<reference evidence="1 2" key="1">
    <citation type="submission" date="2024-09" db="EMBL/GenBank/DDBJ databases">
        <authorList>
            <person name="Sun Q."/>
            <person name="Mori K."/>
        </authorList>
    </citation>
    <scope>NUCLEOTIDE SEQUENCE [LARGE SCALE GENOMIC DNA]</scope>
    <source>
        <strain evidence="1 2">TBRC 2205</strain>
    </source>
</reference>
<dbReference type="RefSeq" id="WP_377343899.1">
    <property type="nucleotide sequence ID" value="NZ_JBHLUE010000034.1"/>
</dbReference>
<name>A0ABV6P831_9ACTN</name>
<protein>
    <recommendedName>
        <fullName evidence="3">GNAT family N-acetyltransferase</fullName>
    </recommendedName>
</protein>
<dbReference type="InterPro" id="IPR016181">
    <property type="entry name" value="Acyl_CoA_acyltransferase"/>
</dbReference>
<dbReference type="EMBL" id="JBHLUE010000034">
    <property type="protein sequence ID" value="MFC0568403.1"/>
    <property type="molecule type" value="Genomic_DNA"/>
</dbReference>
<evidence type="ECO:0008006" key="3">
    <source>
        <dbReference type="Google" id="ProtNLM"/>
    </source>
</evidence>
<proteinExistence type="predicted"/>
<dbReference type="Proteomes" id="UP001589894">
    <property type="component" value="Unassembled WGS sequence"/>
</dbReference>
<sequence>MASRNDAAEVFGKLFTEHWPEFIGQDQGVKPYLQRRAEYFSDLDFFLLNDAERIVAAGWGVPLRWSGAVDDLPSGYTDALARSVLGHEAGERPDTFVVMGGMVRSDEQGRGWAGRLVAALRDHAVERGLGRVIAPVRPTAKARYPITTIEAYASWRRPDGEPFDPWLRTHLRIGGTMLSVAPRSQTMTGTVAEWEEWTGLALPGSGDYVIPDGLSTLRIDRGADTGVYHEPNIWVRHR</sequence>
<keyword evidence="2" id="KW-1185">Reference proteome</keyword>
<gene>
    <name evidence="1" type="ORF">ACFFHU_30235</name>
</gene>
<organism evidence="1 2">
    <name type="scientific">Plantactinospora siamensis</name>
    <dbReference type="NCBI Taxonomy" id="555372"/>
    <lineage>
        <taxon>Bacteria</taxon>
        <taxon>Bacillati</taxon>
        <taxon>Actinomycetota</taxon>
        <taxon>Actinomycetes</taxon>
        <taxon>Micromonosporales</taxon>
        <taxon>Micromonosporaceae</taxon>
        <taxon>Plantactinospora</taxon>
    </lineage>
</organism>
<dbReference type="Gene3D" id="3.40.630.30">
    <property type="match status" value="1"/>
</dbReference>